<evidence type="ECO:0008006" key="5">
    <source>
        <dbReference type="Google" id="ProtNLM"/>
    </source>
</evidence>
<name>A0A2W4ZR59_9BACT</name>
<gene>
    <name evidence="3" type="ORF">DI626_08645</name>
</gene>
<evidence type="ECO:0000256" key="1">
    <source>
        <dbReference type="ARBA" id="ARBA00004613"/>
    </source>
</evidence>
<dbReference type="GO" id="GO:0005509">
    <property type="term" value="F:calcium ion binding"/>
    <property type="evidence" value="ECO:0007669"/>
    <property type="project" value="InterPro"/>
</dbReference>
<evidence type="ECO:0000313" key="4">
    <source>
        <dbReference type="Proteomes" id="UP000249557"/>
    </source>
</evidence>
<comment type="subcellular location">
    <subcellularLocation>
        <location evidence="1">Secreted</location>
    </subcellularLocation>
</comment>
<keyword evidence="2" id="KW-0964">Secreted</keyword>
<dbReference type="EMBL" id="QFNK01000191">
    <property type="protein sequence ID" value="PZO84016.1"/>
    <property type="molecule type" value="Genomic_DNA"/>
</dbReference>
<dbReference type="Gene3D" id="2.60.40.3440">
    <property type="match status" value="2"/>
</dbReference>
<protein>
    <recommendedName>
        <fullName evidence="5">Tandem-95 repeat protein</fullName>
    </recommendedName>
</protein>
<dbReference type="InterPro" id="IPR018511">
    <property type="entry name" value="Hemolysin-typ_Ca-bd_CS"/>
</dbReference>
<dbReference type="Pfam" id="PF17963">
    <property type="entry name" value="Big_9"/>
    <property type="match status" value="2"/>
</dbReference>
<dbReference type="Gene3D" id="2.150.10.10">
    <property type="entry name" value="Serralysin-like metalloprotease, C-terminal"/>
    <property type="match status" value="2"/>
</dbReference>
<reference evidence="3 4" key="1">
    <citation type="submission" date="2017-08" db="EMBL/GenBank/DDBJ databases">
        <title>Infants hospitalized years apart are colonized by the same room-sourced microbial strains.</title>
        <authorList>
            <person name="Brooks B."/>
            <person name="Olm M.R."/>
            <person name="Firek B.A."/>
            <person name="Baker R."/>
            <person name="Thomas B.C."/>
            <person name="Morowitz M.J."/>
            <person name="Banfield J.F."/>
        </authorList>
    </citation>
    <scope>NUCLEOTIDE SEQUENCE [LARGE SCALE GENOMIC DNA]</scope>
    <source>
        <strain evidence="3">S2_018_000_R2_104</strain>
    </source>
</reference>
<evidence type="ECO:0000313" key="3">
    <source>
        <dbReference type="EMBL" id="PZO84016.1"/>
    </source>
</evidence>
<evidence type="ECO:0000256" key="2">
    <source>
        <dbReference type="ARBA" id="ARBA00022525"/>
    </source>
</evidence>
<dbReference type="NCBIfam" id="NF012211">
    <property type="entry name" value="tand_rpt_95"/>
    <property type="match status" value="2"/>
</dbReference>
<accession>A0A2W4ZR59</accession>
<sequence>PDAGQLALDKVLQSNNANAVHGVLSYINGALTVDFANGVWNTSGNGASAIQARDALTTGYLATTGVQSSLNQAMNTLWGSSSSSVFEKVVFAGEMAGTYQISTPVTDITKAALFIGGSQDTGGGGGATGGAGGGASGGGSSGGGSAPPYIVLGSSGKDMIIGGDSQDTLGGGDGNDIIYGGVGADIITGGNGIDILLGGSGADIFYGNSTASGLDGDRYYGETTSTAGINVYQDKVDYSSVNFGVYLSLSTISGDTARKNNNGSGTGPTDTFNKIRDFVLTDYDDFINIETSQYVQNVTPGYYNIDGGDGVDTIVAPGMYYLEEYGLLTDRTGNIIYNISNIENVRSVLLPDVTESGDYRVSPYINQPTLDYSFSPVAGAFLIDYRVPNTATFGSVVHTIPRLNSQGQAATIYGTNKGDFIQSLNVYGATMNFVTGLGDDVIEYTWDDGANYIYTGGNDTYRDLDNDGISTSVITISGDVLMSDISIVSQSIFFQSPTYIGMDVVLGIEGKGTITLEHVYIPVNDGYRIDLASGGYFKVMSNQLQGYNTSTTPVVPYYTSSGDNVINGESGNDTIEGLLGNDTLKGGAGNDALYGGGGNDILDGQQGSDTLNGGRGDDRLVYTRLENIFSSDIYDGSIGSDTLELRFLAGEYTQAVKNDIQDFLSFLATGSDLESYSGSSYSFTAFNLTVSNVETLEVYVDGVLQEYGNAAPVANDDNASTMEDTSAIISVLSNDSDADNDILTILSLTQPNNGVVVLNSNNTITYIPSANYYGLDSFTYTIDDGAGGMSTATVNITVASVNDAPVAVEDFIEMDQDGSIVINILENDTDLEGDALSVSLATAPSNGSIVINPDMTITYTPNIGYTGADSFSYSVNDGNGGISSAVVSINVHALIVTDDFFEATAGDDSFDGGMGIDTVSYASASSAVVVSLAVSTAQNTGGSGVDLLVNIENLTGSSGHDVLTGDAGNNLIIGGNGNDILTGGAGHDTVFGGEGDDTFHANGTMSGLDGDFYFGNNPSSISGGNDLLDYSDVEGYGIYLDLGNGWNTNPYQGTATKIDGFISEQYVATSGYSDGINGIKNILLSDENDDVVSIAANALDYYSVDAGNGGNDVLTITGDIDFSMPDLNNKYSNFETTQFSGYQQIVSLPISGNSYKAFNTVFDYSSTSSALSFNIELTTGNATVSQLIANQIVTDSIVDPNRMSFIGSANGDNFFIENGSGDFSVSTTIWTGAGNDYVEYDGNFPTMLLYYTGGDDVIHASGIDIVLAGGISSTDVSFSKTNLRNFNQWFDGANLIQQNYTFDLVINIAGKGSITVVDSFFSSTYVSSGDNAGQYISNVSDGLNKLYFENGGDFNHSWMLTPVISEAENFSFDPNSYLDTSLSP</sequence>
<dbReference type="PROSITE" id="PS00330">
    <property type="entry name" value="HEMOLYSIN_CALCIUM"/>
    <property type="match status" value="5"/>
</dbReference>
<dbReference type="SUPFAM" id="SSF51120">
    <property type="entry name" value="beta-Roll"/>
    <property type="match status" value="3"/>
</dbReference>
<dbReference type="InterPro" id="IPR001343">
    <property type="entry name" value="Hemolysn_Ca-bd"/>
</dbReference>
<feature type="non-terminal residue" evidence="3">
    <location>
        <position position="1384"/>
    </location>
</feature>
<proteinExistence type="predicted"/>
<dbReference type="PANTHER" id="PTHR38340">
    <property type="entry name" value="S-LAYER PROTEIN"/>
    <property type="match status" value="1"/>
</dbReference>
<dbReference type="InterPro" id="IPR050557">
    <property type="entry name" value="RTX_toxin/Mannuronan_C5-epim"/>
</dbReference>
<dbReference type="Proteomes" id="UP000249557">
    <property type="component" value="Unassembled WGS sequence"/>
</dbReference>
<dbReference type="InterPro" id="IPR011049">
    <property type="entry name" value="Serralysin-like_metalloprot_C"/>
</dbReference>
<dbReference type="Gene3D" id="2.160.20.160">
    <property type="match status" value="1"/>
</dbReference>
<dbReference type="Pfam" id="PF00353">
    <property type="entry name" value="HemolysinCabind"/>
    <property type="match status" value="4"/>
</dbReference>
<feature type="non-terminal residue" evidence="3">
    <location>
        <position position="1"/>
    </location>
</feature>
<comment type="caution">
    <text evidence="3">The sequence shown here is derived from an EMBL/GenBank/DDBJ whole genome shotgun (WGS) entry which is preliminary data.</text>
</comment>
<dbReference type="PANTHER" id="PTHR38340:SF1">
    <property type="entry name" value="S-LAYER PROTEIN"/>
    <property type="match status" value="1"/>
</dbReference>
<dbReference type="GO" id="GO:0005576">
    <property type="term" value="C:extracellular region"/>
    <property type="evidence" value="ECO:0007669"/>
    <property type="project" value="UniProtKB-SubCell"/>
</dbReference>
<dbReference type="PRINTS" id="PR00313">
    <property type="entry name" value="CABNDNGRPT"/>
</dbReference>
<organism evidence="3 4">
    <name type="scientific">Micavibrio aeruginosavorus</name>
    <dbReference type="NCBI Taxonomy" id="349221"/>
    <lineage>
        <taxon>Bacteria</taxon>
        <taxon>Pseudomonadati</taxon>
        <taxon>Bdellovibrionota</taxon>
        <taxon>Bdellovibrionia</taxon>
        <taxon>Bdellovibrionales</taxon>
        <taxon>Pseudobdellovibrionaceae</taxon>
        <taxon>Micavibrio</taxon>
    </lineage>
</organism>